<dbReference type="Proteomes" id="UP000193719">
    <property type="component" value="Unassembled WGS sequence"/>
</dbReference>
<feature type="chain" id="PRO_5012621089" evidence="1">
    <location>
        <begin position="20"/>
        <end position="320"/>
    </location>
</feature>
<dbReference type="EMBL" id="MCFH01000023">
    <property type="protein sequence ID" value="ORX49645.1"/>
    <property type="molecule type" value="Genomic_DNA"/>
</dbReference>
<gene>
    <name evidence="2" type="ORF">BCR36DRAFT_412628</name>
</gene>
<dbReference type="GO" id="GO:0004623">
    <property type="term" value="F:phospholipase A2 activity"/>
    <property type="evidence" value="ECO:0007669"/>
    <property type="project" value="InterPro"/>
</dbReference>
<reference evidence="2 3" key="1">
    <citation type="submission" date="2016-08" db="EMBL/GenBank/DDBJ databases">
        <title>Genomes of anaerobic fungi encode conserved fungal cellulosomes for biomass hydrolysis.</title>
        <authorList>
            <consortium name="DOE Joint Genome Institute"/>
            <person name="Haitjema C.H."/>
            <person name="Gilmore S.P."/>
            <person name="Henske J.K."/>
            <person name="Solomon K.V."/>
            <person name="De Groot R."/>
            <person name="Kuo A."/>
            <person name="Mondo S.J."/>
            <person name="Salamov A.A."/>
            <person name="Labutti K."/>
            <person name="Zhao Z."/>
            <person name="Chiniquy J."/>
            <person name="Barry K."/>
            <person name="Brewer H.M."/>
            <person name="Purvine S.O."/>
            <person name="Wright A.T."/>
            <person name="Boxma B."/>
            <person name="Van Alen T."/>
            <person name="Hackstein J.H."/>
            <person name="Baker S.E."/>
            <person name="Grigoriev I.V."/>
            <person name="O'Malley M.A."/>
        </authorList>
    </citation>
    <scope>NUCLEOTIDE SEQUENCE [LARGE SCALE GENOMIC DNA]</scope>
    <source>
        <strain evidence="3">finn</strain>
    </source>
</reference>
<accession>A0A1Y1V9E6</accession>
<comment type="caution">
    <text evidence="2">The sequence shown here is derived from an EMBL/GenBank/DDBJ whole genome shotgun (WGS) entry which is preliminary data.</text>
</comment>
<dbReference type="AlphaFoldDB" id="A0A1Y1V9E6"/>
<dbReference type="SUPFAM" id="SSF48619">
    <property type="entry name" value="Phospholipase A2, PLA2"/>
    <property type="match status" value="1"/>
</dbReference>
<dbReference type="GO" id="GO:0050482">
    <property type="term" value="P:arachidonate secretion"/>
    <property type="evidence" value="ECO:0007669"/>
    <property type="project" value="InterPro"/>
</dbReference>
<evidence type="ECO:0000313" key="2">
    <source>
        <dbReference type="EMBL" id="ORX49645.1"/>
    </source>
</evidence>
<reference evidence="2 3" key="2">
    <citation type="submission" date="2016-08" db="EMBL/GenBank/DDBJ databases">
        <title>Pervasive Adenine N6-methylation of Active Genes in Fungi.</title>
        <authorList>
            <consortium name="DOE Joint Genome Institute"/>
            <person name="Mondo S.J."/>
            <person name="Dannebaum R.O."/>
            <person name="Kuo R.C."/>
            <person name="Labutti K."/>
            <person name="Haridas S."/>
            <person name="Kuo A."/>
            <person name="Salamov A."/>
            <person name="Ahrendt S.R."/>
            <person name="Lipzen A."/>
            <person name="Sullivan W."/>
            <person name="Andreopoulos W.B."/>
            <person name="Clum A."/>
            <person name="Lindquist E."/>
            <person name="Daum C."/>
            <person name="Ramamoorthy G.K."/>
            <person name="Gryganskyi A."/>
            <person name="Culley D."/>
            <person name="Magnuson J.K."/>
            <person name="James T.Y."/>
            <person name="O'Malley M.A."/>
            <person name="Stajich J.E."/>
            <person name="Spatafora J.W."/>
            <person name="Visel A."/>
            <person name="Grigoriev I.V."/>
        </authorList>
    </citation>
    <scope>NUCLEOTIDE SEQUENCE [LARGE SCALE GENOMIC DNA]</scope>
    <source>
        <strain evidence="3">finn</strain>
    </source>
</reference>
<name>A0A1Y1V9E6_9FUNG</name>
<organism evidence="2 3">
    <name type="scientific">Piromyces finnis</name>
    <dbReference type="NCBI Taxonomy" id="1754191"/>
    <lineage>
        <taxon>Eukaryota</taxon>
        <taxon>Fungi</taxon>
        <taxon>Fungi incertae sedis</taxon>
        <taxon>Chytridiomycota</taxon>
        <taxon>Chytridiomycota incertae sedis</taxon>
        <taxon>Neocallimastigomycetes</taxon>
        <taxon>Neocallimastigales</taxon>
        <taxon>Neocallimastigaceae</taxon>
        <taxon>Piromyces</taxon>
    </lineage>
</organism>
<dbReference type="GO" id="GO:0006644">
    <property type="term" value="P:phospholipid metabolic process"/>
    <property type="evidence" value="ECO:0007669"/>
    <property type="project" value="InterPro"/>
</dbReference>
<evidence type="ECO:0000313" key="3">
    <source>
        <dbReference type="Proteomes" id="UP000193719"/>
    </source>
</evidence>
<feature type="signal peptide" evidence="1">
    <location>
        <begin position="1"/>
        <end position="19"/>
    </location>
</feature>
<dbReference type="InterPro" id="IPR036444">
    <property type="entry name" value="PLipase_A2_dom_sf"/>
</dbReference>
<dbReference type="Gene3D" id="1.20.90.10">
    <property type="entry name" value="Phospholipase A2 domain"/>
    <property type="match status" value="1"/>
</dbReference>
<sequence length="320" mass="35668">MRFYNIALTLLSVCGIANAAVCKSKYDDEVINNTIKDIAVELNISECQAGEIYDFIVEGNNYFENSLTSSGNNKINVNQCKWLCTLANSKIDYFMKLKNSEDIISIIGEQINLKDLDEMCKNNCNNIPEVVEIENSQENESPTSELVNTVSKEKRATATCDAVSKGKINLIESNYQYNVPRYQQDPKSVKTAIVEVNGCGPKITDNFSIGQSYTGLFLPACNSHDVCYDCQMGKSNCDKKFLANLKSLCNAKYDTKKIADKVLHTECVAKANIMYKAVDLFAGGSYKKCGKNFNSSTKCAFCGNSIVHNYLVNYSFYIKK</sequence>
<dbReference type="STRING" id="1754191.A0A1Y1V9E6"/>
<evidence type="ECO:0000256" key="1">
    <source>
        <dbReference type="SAM" id="SignalP"/>
    </source>
</evidence>
<protein>
    <submittedName>
        <fullName evidence="2">Uncharacterized protein</fullName>
    </submittedName>
</protein>
<proteinExistence type="predicted"/>
<keyword evidence="3" id="KW-1185">Reference proteome</keyword>
<keyword evidence="1" id="KW-0732">Signal</keyword>
<dbReference type="OrthoDB" id="2128882at2759"/>